<dbReference type="AlphaFoldDB" id="A0A4Y2BU75"/>
<gene>
    <name evidence="1" type="ORF">AVEN_37733_1</name>
</gene>
<sequence length="82" mass="9080">MRRTTLPASIHFIPFSKEECIIGCPPLTVPLPERSPALSCRHVSAWAGRNHLLGGWEGGPYIGSQWWELENPCQSVSLLPSL</sequence>
<proteinExistence type="predicted"/>
<dbReference type="OrthoDB" id="6423695at2759"/>
<accession>A0A4Y2BU75</accession>
<keyword evidence="2" id="KW-1185">Reference proteome</keyword>
<protein>
    <submittedName>
        <fullName evidence="1">Uncharacterized protein</fullName>
    </submittedName>
</protein>
<dbReference type="Proteomes" id="UP000499080">
    <property type="component" value="Unassembled WGS sequence"/>
</dbReference>
<evidence type="ECO:0000313" key="1">
    <source>
        <dbReference type="EMBL" id="GBL95279.1"/>
    </source>
</evidence>
<reference evidence="1 2" key="1">
    <citation type="journal article" date="2019" name="Sci. Rep.">
        <title>Orb-weaving spider Araneus ventricosus genome elucidates the spidroin gene catalogue.</title>
        <authorList>
            <person name="Kono N."/>
            <person name="Nakamura H."/>
            <person name="Ohtoshi R."/>
            <person name="Moran D.A.P."/>
            <person name="Shinohara A."/>
            <person name="Yoshida Y."/>
            <person name="Fujiwara M."/>
            <person name="Mori M."/>
            <person name="Tomita M."/>
            <person name="Arakawa K."/>
        </authorList>
    </citation>
    <scope>NUCLEOTIDE SEQUENCE [LARGE SCALE GENOMIC DNA]</scope>
</reference>
<comment type="caution">
    <text evidence="1">The sequence shown here is derived from an EMBL/GenBank/DDBJ whole genome shotgun (WGS) entry which is preliminary data.</text>
</comment>
<organism evidence="1 2">
    <name type="scientific">Araneus ventricosus</name>
    <name type="common">Orbweaver spider</name>
    <name type="synonym">Epeira ventricosa</name>
    <dbReference type="NCBI Taxonomy" id="182803"/>
    <lineage>
        <taxon>Eukaryota</taxon>
        <taxon>Metazoa</taxon>
        <taxon>Ecdysozoa</taxon>
        <taxon>Arthropoda</taxon>
        <taxon>Chelicerata</taxon>
        <taxon>Arachnida</taxon>
        <taxon>Araneae</taxon>
        <taxon>Araneomorphae</taxon>
        <taxon>Entelegynae</taxon>
        <taxon>Araneoidea</taxon>
        <taxon>Araneidae</taxon>
        <taxon>Araneus</taxon>
    </lineage>
</organism>
<evidence type="ECO:0000313" key="2">
    <source>
        <dbReference type="Proteomes" id="UP000499080"/>
    </source>
</evidence>
<name>A0A4Y2BU75_ARAVE</name>
<dbReference type="EMBL" id="BGPR01000110">
    <property type="protein sequence ID" value="GBL95279.1"/>
    <property type="molecule type" value="Genomic_DNA"/>
</dbReference>